<reference evidence="2 3" key="2">
    <citation type="journal article" date="2012" name="Environ. Microbiol.">
        <title>Characterization of the first alginolytic operons in a marine bacterium: from their emergence in marine Flavobacteriia to their independent transfers to marine Proteobacteria and human gut Bacteroides.</title>
        <authorList>
            <person name="Thomas F."/>
            <person name="Barbeyron T."/>
            <person name="Tonon T."/>
            <person name="Genicot S."/>
            <person name="Czjzek M."/>
            <person name="Michel G."/>
        </authorList>
    </citation>
    <scope>NUCLEOTIDE SEQUENCE [LARGE SCALE GENOMIC DNA]</scope>
    <source>
        <strain evidence="3">DSM 12802 / CCUG 47099 / CIP 106680 / NCIMB 13871 / Dsij</strain>
    </source>
</reference>
<proteinExistence type="predicted"/>
<dbReference type="KEGG" id="zga:ZOBELLIA_3727"/>
<feature type="signal peptide" evidence="1">
    <location>
        <begin position="1"/>
        <end position="27"/>
    </location>
</feature>
<keyword evidence="3" id="KW-1185">Reference proteome</keyword>
<evidence type="ECO:0000313" key="2">
    <source>
        <dbReference type="EMBL" id="CAZ97865.1"/>
    </source>
</evidence>
<dbReference type="Pfam" id="PF13573">
    <property type="entry name" value="SprB"/>
    <property type="match status" value="1"/>
</dbReference>
<dbReference type="HOGENOM" id="CLU_000064_0_0_10"/>
<feature type="chain" id="PRO_5003402760" evidence="1">
    <location>
        <begin position="28"/>
        <end position="2927"/>
    </location>
</feature>
<dbReference type="STRING" id="63186.ZOBELLIA_3727"/>
<gene>
    <name evidence="2" type="ordered locus">zobellia_3727</name>
</gene>
<protein>
    <submittedName>
        <fullName evidence="2">Uncharacterized protein</fullName>
    </submittedName>
</protein>
<organism evidence="2 3">
    <name type="scientific">Zobellia galactanivorans (strain DSM 12802 / CCUG 47099 / CIP 106680 / NCIMB 13871 / Dsij)</name>
    <dbReference type="NCBI Taxonomy" id="63186"/>
    <lineage>
        <taxon>Bacteria</taxon>
        <taxon>Pseudomonadati</taxon>
        <taxon>Bacteroidota</taxon>
        <taxon>Flavobacteriia</taxon>
        <taxon>Flavobacteriales</taxon>
        <taxon>Flavobacteriaceae</taxon>
        <taxon>Zobellia</taxon>
    </lineage>
</organism>
<dbReference type="EMBL" id="FP476056">
    <property type="protein sequence ID" value="CAZ97865.1"/>
    <property type="molecule type" value="Genomic_DNA"/>
</dbReference>
<dbReference type="InterPro" id="IPR025667">
    <property type="entry name" value="SprB_repeat"/>
</dbReference>
<evidence type="ECO:0000313" key="3">
    <source>
        <dbReference type="Proteomes" id="UP000008898"/>
    </source>
</evidence>
<accession>G0L816</accession>
<evidence type="ECO:0000256" key="1">
    <source>
        <dbReference type="SAM" id="SignalP"/>
    </source>
</evidence>
<name>G0L816_ZOBGA</name>
<reference evidence="3" key="1">
    <citation type="submission" date="2009-07" db="EMBL/GenBank/DDBJ databases">
        <title>Complete genome sequence of Zobellia galactanivorans Dsij.</title>
        <authorList>
            <consortium name="Genoscope - CEA"/>
        </authorList>
    </citation>
    <scope>NUCLEOTIDE SEQUENCE [LARGE SCALE GENOMIC DNA]</scope>
    <source>
        <strain evidence="3">DSM 12802 / CCUG 47099 / CIP 106680 / NCIMB 13871 / Dsij</strain>
    </source>
</reference>
<dbReference type="Pfam" id="PF13585">
    <property type="entry name" value="CHU_C"/>
    <property type="match status" value="1"/>
</dbReference>
<sequence>MLPKKTRHIVYALLLMTFSVVCTSAIAGKKAFSVYEEVASAIKEATSSKTGAVEKTALKNSSITEKKETVSATAAPMFATIIQGYDDVDNCTSDGSTIARFILCGDSDDRNITLSTSGSVSWQRLTGAAPNTNLPCPNTNGGDYTEVSTASTFNLDASSISAATGAEYRVQVNGGQYYYFEVIKSTITQSYTKKDFVCNNPGRIEITGLPNSYQFRIREASGTFGPYQSSSIFPNLDPGFYTVQARLNIAGEVCEYLYDVIEIKQVDIEIDVTYTNPVCSGETGSIDVTVNSEVPGPYVYTLLDENGAEIEFTSTISSNTYTFGAVSEGTYAVKVETNDCKEDIPNGIAAPIQYTDTGGNPIKVGTGLSPISVVTDTNGMSFGCSTISSVDIDVTPSGGSGSYSYTVSDGGDSGGFFSGTSSYTVTSPGTYTFYITDDQGCTAEKSEYVAELTPPDVTAAPIIGTCTNGGGKVDFNVTDPKGFNLEFRATNNAGDPFTSSPTIPVTDDTYTIVEVRYSQGAFSCVLSLPAVTVTSAGGLSGSASLTQDYTCINGGAIIDFTPATGGSGSGYEYSLDNVTYQSGTTFTGVAPGTYIPYVKDDAGCFQALSPITVSEPVPPTSISFAQDNLDCSTGTSRVTIDVLPAGFATQYEVISAIPAAPLSGPQASNVFNGLRLDTSYQFEITDANGCTYTASFTTGGFSSIRARVKSGGDRKVCPGATDGNGAFLVDGFATDYDYAVVQLPATPVVSGTSSDLEIPITGLGAGTYEITVTDNDTNCTSTVSFDVEEAGTPLSVNYSLTDMSCQNNNIGRVVGSATGGFGGYRYELEWPPSDGRTDGPKTGGTFGNLTEEGTYTLTVTDSEGCSASTTFTLTSVDAPAISFDSADYCYSTTNTAEITVSSTPGSAAIGTHQYRINGGALVTPGTPGTHTFTDLVPGNYTIEVVDGNGCIASTSAVRIPPQLQVSLDINEEIACGGTGEMQIDVSGGDVSNLAATSYTIYKDGAAVAGYTGNPLPSASFTYTMSYSDYGDYTVEVTDSNGCSAISEPLTFAEPTNIAATHRIVGPSCGDANSGFVEIIPTVASGVPPFEVVFAPVGELQNDPLDPNNPAGPDPIDYNFSSQTIYSGLAAGDYEYVVKDARNCTTGVMAITVAEDTDPAPDITVTPIDATCAPAPLSGGVVVNLPLTPAPGAGVPDYTVIVEDNFGNPLVTLDNVVPGDFPLTIEDASLEPGDYQVIVLDSRGCRDIEPFTIDSGSLDIIPEPFPGFTCTASGTTVCVNITGGTLPLDYSIRLTDPDPLAGWTSPSSPPDRHCFDNLLFGVTYTVDVRDNNTGCIYSEEITLPSGPGSDVALTSEYRCGVGEVELRYMINSGLAPFDIVITDLDTGAVVHTETGVSPVLGTEVIVPTGVDLGRYGISIVDANGCTDGATVDTVINLPRVDIIDNQNANCNALGQLTVRGSGGTPFATGSPYLYAFMPAGTPPTNADFSDAATVALPGSLPPGTEYDIWVKDANDCAYRISAAIIQLNPDLPLLDPVVENQCDVTATAAGGFEITLSLPGDFDTPTFTLNGISQTVANSGDPAINTTATFIVNSVGAYDYNIIDANGCDIDGVAEVFQVLSASGDFTSEPSCEVDNGIITITADGGSGDFTYRLIGTDIFGGAVDITDPDDDGIFENIPAGDYEVVITDNLVDDGIDNCTFTVDGIVRSAPTSPDIDDTGESDVSCNGADDGSISASLIAGTDVDGIKEYNLYSGTIGALPLNLDTSSRINTNLSGSFTALAPGTYVIEVVTDRDCFDREEVVINEPPPFEIDVTSGTLVCNPAANQYSTTIVSAAIVGGNVGNGAPYGYKINLADSYQSSPDFEIVDTGSDQVITIYARDSNGCEFFDSVTVLAPNTVTATITQISPMDCENPERIRIDVTGSTNFIIEDQGFSVAPVADQAQPSGSFVEFDLPMVAGEYNLRVNDIGGCSYPIVAYVVDEPVLPTVSISQNEPVGCFGTTDGILNIEITNLASLTNFSGVYEYTVYDASDPGFSGGAFGAPVGGNSTGTIDATVNNPATITGLEGGNLRVVIREQGKSATTCDVFSNMSTIEMPNEQLLITNMEEIGRVGCNDNLGEIFVTTQGGWDSSPYEYMLEYENPIGSGFAPHSNAAYASFAANGTNNRFTGLSSGNYRVTVRDIEGCTHTAELELLPVPPIEADAIVTRELECPTGNDAVIVAVEPGTTTPGAIGGVPGGGYQYRLLHLGSNDITDIESSTGLQTSPEFVGTAGTGVIPGGWYAVEVVSTLNCRVITAPVQVIPPPAINPALIQTSVPACGNEATMMIRVNNPQGGTYEYSVNGSGGPWLPIDEVDGNGLPVKTGLPGVIGNSYRYEVRKVGSASSCLARKTNGITITDAEPLSLDPASPTFDVSCAYEVDGRIEAIANGGTGIYEFRIYDYDPGSDAFAAESMPTYRSLPAQDFGTFENLDAGDYWISVISRATCGLVEGPFTIAPAVPVVLSPTSTPTTCYGASDGTITMTVDSGASGLVQFAIEPNLSEFFSDPDNPTSYTFTDLPANTPSNPSYTVLAQDAEGCPQTFEIIVTAPEELQIVDFSSTPETCIGFEDGTARLNVTGGTPFVDPVTFVEYYETRLVGPNSDGTEVFLRNDDLSFDSLIGGEGYIVYVRDANMCETNVFIPIEIGVDLTADPLVQYGCEGIFPNSTASVQMQDESLLSELLFALDPIDPTDAITALAGSERSWGDLPAGDHTVYIYHENGCTNFVEFTIEAYDPLTLTAEKTGPNEITATAEGGFGGYEFFFDGVSYGSEGLYTTTESGTVEIKVVDQNGCEAIAVIPFEFTGMLEIPNFFTPNGDNENDFWAPGNREFFPNIEVIIYDRYGRVVAELDQVSNWDGRYEGKELPSGDYWYVVNQNDDRDIRYVGHFTLYR</sequence>
<keyword evidence="1" id="KW-0732">Signal</keyword>
<dbReference type="PATRIC" id="fig|63186.3.peg.3646"/>
<dbReference type="NCBIfam" id="TIGR04131">
    <property type="entry name" value="Bac_Flav_CTERM"/>
    <property type="match status" value="1"/>
</dbReference>
<dbReference type="Proteomes" id="UP000008898">
    <property type="component" value="Chromosome"/>
</dbReference>
<dbReference type="InterPro" id="IPR026341">
    <property type="entry name" value="T9SS_type_B"/>
</dbReference>